<evidence type="ECO:0000256" key="1">
    <source>
        <dbReference type="SAM" id="MobiDB-lite"/>
    </source>
</evidence>
<feature type="compositionally biased region" description="Polar residues" evidence="1">
    <location>
        <begin position="44"/>
        <end position="53"/>
    </location>
</feature>
<accession>A0A165CSS0</accession>
<feature type="compositionally biased region" description="Pro residues" evidence="1">
    <location>
        <begin position="335"/>
        <end position="358"/>
    </location>
</feature>
<feature type="region of interest" description="Disordered" evidence="1">
    <location>
        <begin position="25"/>
        <end position="54"/>
    </location>
</feature>
<organism evidence="2 3">
    <name type="scientific">Calocera cornea HHB12733</name>
    <dbReference type="NCBI Taxonomy" id="1353952"/>
    <lineage>
        <taxon>Eukaryota</taxon>
        <taxon>Fungi</taxon>
        <taxon>Dikarya</taxon>
        <taxon>Basidiomycota</taxon>
        <taxon>Agaricomycotina</taxon>
        <taxon>Dacrymycetes</taxon>
        <taxon>Dacrymycetales</taxon>
        <taxon>Dacrymycetaceae</taxon>
        <taxon>Calocera</taxon>
    </lineage>
</organism>
<sequence>MPPIPLRLVRLHRTALRPLLASRPPATRHAAVRSLATRPPTPSSGPQGASPQAPTYGGDFTVPLLYVIRTVIGFLRSALIAGTLAGGLVGGGYGLAHYYVEHACLPGDDLPHGEDWEFALEREHWTGKRGQPHRGGGTDSRLGWSGRHLVRAAWMATHWGIGPPELFTDPKGDVDMFGFGVPAREWAYARAFLAAALGQAASRTKQLGEFPHSDAAQDLLARYAELLEMIGGRRFVLDARERWVELVQELASEGRAAEAARAGAKVGDVCRRLGEGGEGWWVWAVRTAAGEKLPLPVEHAAVDTPLDLPPLIDVDGPPYPHAHPAKSSSWWPWSSSPPPRRSWPSPPRTPPPPAPRPP</sequence>
<dbReference type="InParanoid" id="A0A165CSS0"/>
<dbReference type="EMBL" id="KV424113">
    <property type="protein sequence ID" value="KZT51331.1"/>
    <property type="molecule type" value="Genomic_DNA"/>
</dbReference>
<name>A0A165CSS0_9BASI</name>
<protein>
    <submittedName>
        <fullName evidence="2">Uncharacterized protein</fullName>
    </submittedName>
</protein>
<dbReference type="Proteomes" id="UP000076842">
    <property type="component" value="Unassembled WGS sequence"/>
</dbReference>
<evidence type="ECO:0000313" key="2">
    <source>
        <dbReference type="EMBL" id="KZT51331.1"/>
    </source>
</evidence>
<feature type="region of interest" description="Disordered" evidence="1">
    <location>
        <begin position="317"/>
        <end position="358"/>
    </location>
</feature>
<reference evidence="2 3" key="1">
    <citation type="journal article" date="2016" name="Mol. Biol. Evol.">
        <title>Comparative Genomics of Early-Diverging Mushroom-Forming Fungi Provides Insights into the Origins of Lignocellulose Decay Capabilities.</title>
        <authorList>
            <person name="Nagy L.G."/>
            <person name="Riley R."/>
            <person name="Tritt A."/>
            <person name="Adam C."/>
            <person name="Daum C."/>
            <person name="Floudas D."/>
            <person name="Sun H."/>
            <person name="Yadav J.S."/>
            <person name="Pangilinan J."/>
            <person name="Larsson K.H."/>
            <person name="Matsuura K."/>
            <person name="Barry K."/>
            <person name="Labutti K."/>
            <person name="Kuo R."/>
            <person name="Ohm R.A."/>
            <person name="Bhattacharya S.S."/>
            <person name="Shirouzu T."/>
            <person name="Yoshinaga Y."/>
            <person name="Martin F.M."/>
            <person name="Grigoriev I.V."/>
            <person name="Hibbett D.S."/>
        </authorList>
    </citation>
    <scope>NUCLEOTIDE SEQUENCE [LARGE SCALE GENOMIC DNA]</scope>
    <source>
        <strain evidence="2 3">HHB12733</strain>
    </source>
</reference>
<evidence type="ECO:0000313" key="3">
    <source>
        <dbReference type="Proteomes" id="UP000076842"/>
    </source>
</evidence>
<dbReference type="AlphaFoldDB" id="A0A165CSS0"/>
<dbReference type="OrthoDB" id="2524554at2759"/>
<proteinExistence type="predicted"/>
<keyword evidence="3" id="KW-1185">Reference proteome</keyword>
<gene>
    <name evidence="2" type="ORF">CALCODRAFT_144332</name>
</gene>